<dbReference type="InterPro" id="IPR036291">
    <property type="entry name" value="NAD(P)-bd_dom_sf"/>
</dbReference>
<sequence length="290" mass="31671">MSNTLFTNITVAGGTGALGFHIAEALLNDGSFKVKILRRLPETPNEKADLLASKGAAIVYAYYNQHDSLVKALSGTDALISTASPGVAKGGYDFDTLQTPLLNAAKAAGVKRFIPSEFGMEAEVGDHLVTDTKISFREKVEQSGLEYTYIECGLFAEYIGWVGFDIKNKTAKFYADGNTILAATSLSDIGKYTVESLKLEESRNATIRVAGSRFSLNEILKTFEETTGSKWEVVVDKEVKHRFQNKIDPVPSSTDLLIATISERSAFENIDNDKFSFSPRSLVDTIRALV</sequence>
<proteinExistence type="inferred from homology"/>
<dbReference type="EMBL" id="CAJVPI010001247">
    <property type="protein sequence ID" value="CAG8603018.1"/>
    <property type="molecule type" value="Genomic_DNA"/>
</dbReference>
<dbReference type="Gene3D" id="3.90.25.10">
    <property type="entry name" value="UDP-galactose 4-epimerase, domain 1"/>
    <property type="match status" value="1"/>
</dbReference>
<feature type="domain" description="NmrA-like" evidence="4">
    <location>
        <begin position="8"/>
        <end position="241"/>
    </location>
</feature>
<keyword evidence="3" id="KW-0560">Oxidoreductase</keyword>
<evidence type="ECO:0000313" key="5">
    <source>
        <dbReference type="EMBL" id="CAG8603018.1"/>
    </source>
</evidence>
<dbReference type="SUPFAM" id="SSF51735">
    <property type="entry name" value="NAD(P)-binding Rossmann-fold domains"/>
    <property type="match status" value="1"/>
</dbReference>
<evidence type="ECO:0000256" key="2">
    <source>
        <dbReference type="ARBA" id="ARBA00022857"/>
    </source>
</evidence>
<keyword evidence="2" id="KW-0521">NADP</keyword>
<organism evidence="5 6">
    <name type="scientific">Paraglomus brasilianum</name>
    <dbReference type="NCBI Taxonomy" id="144538"/>
    <lineage>
        <taxon>Eukaryota</taxon>
        <taxon>Fungi</taxon>
        <taxon>Fungi incertae sedis</taxon>
        <taxon>Mucoromycota</taxon>
        <taxon>Glomeromycotina</taxon>
        <taxon>Glomeromycetes</taxon>
        <taxon>Paraglomerales</taxon>
        <taxon>Paraglomeraceae</taxon>
        <taxon>Paraglomus</taxon>
    </lineage>
</organism>
<dbReference type="InterPro" id="IPR051609">
    <property type="entry name" value="NmrA/Isoflavone_reductase-like"/>
</dbReference>
<evidence type="ECO:0000256" key="3">
    <source>
        <dbReference type="ARBA" id="ARBA00023002"/>
    </source>
</evidence>
<protein>
    <submittedName>
        <fullName evidence="5">1799_t:CDS:1</fullName>
    </submittedName>
</protein>
<dbReference type="GO" id="GO:0016491">
    <property type="term" value="F:oxidoreductase activity"/>
    <property type="evidence" value="ECO:0007669"/>
    <property type="project" value="UniProtKB-KW"/>
</dbReference>
<gene>
    <name evidence="5" type="ORF">PBRASI_LOCUS7749</name>
</gene>
<dbReference type="PANTHER" id="PTHR47706:SF4">
    <property type="entry name" value="NMRA-LIKE DOMAIN-CONTAINING PROTEIN"/>
    <property type="match status" value="1"/>
</dbReference>
<dbReference type="AlphaFoldDB" id="A0A9N9CJZ3"/>
<comment type="similarity">
    <text evidence="1">Belongs to the NmrA-type oxidoreductase family. Isoflavone reductase subfamily.</text>
</comment>
<evidence type="ECO:0000313" key="6">
    <source>
        <dbReference type="Proteomes" id="UP000789739"/>
    </source>
</evidence>
<accession>A0A9N9CJZ3</accession>
<keyword evidence="6" id="KW-1185">Reference proteome</keyword>
<dbReference type="Proteomes" id="UP000789739">
    <property type="component" value="Unassembled WGS sequence"/>
</dbReference>
<evidence type="ECO:0000256" key="1">
    <source>
        <dbReference type="ARBA" id="ARBA00005725"/>
    </source>
</evidence>
<dbReference type="InterPro" id="IPR008030">
    <property type="entry name" value="NmrA-like"/>
</dbReference>
<comment type="caution">
    <text evidence="5">The sequence shown here is derived from an EMBL/GenBank/DDBJ whole genome shotgun (WGS) entry which is preliminary data.</text>
</comment>
<dbReference type="Gene3D" id="3.40.50.720">
    <property type="entry name" value="NAD(P)-binding Rossmann-like Domain"/>
    <property type="match status" value="1"/>
</dbReference>
<dbReference type="PANTHER" id="PTHR47706">
    <property type="entry name" value="NMRA-LIKE FAMILY PROTEIN"/>
    <property type="match status" value="1"/>
</dbReference>
<dbReference type="InterPro" id="IPR045312">
    <property type="entry name" value="PCBER-like"/>
</dbReference>
<dbReference type="OrthoDB" id="419598at2759"/>
<dbReference type="Pfam" id="PF05368">
    <property type="entry name" value="NmrA"/>
    <property type="match status" value="1"/>
</dbReference>
<reference evidence="5" key="1">
    <citation type="submission" date="2021-06" db="EMBL/GenBank/DDBJ databases">
        <authorList>
            <person name="Kallberg Y."/>
            <person name="Tangrot J."/>
            <person name="Rosling A."/>
        </authorList>
    </citation>
    <scope>NUCLEOTIDE SEQUENCE</scope>
    <source>
        <strain evidence="5">BR232B</strain>
    </source>
</reference>
<evidence type="ECO:0000259" key="4">
    <source>
        <dbReference type="Pfam" id="PF05368"/>
    </source>
</evidence>
<name>A0A9N9CJZ3_9GLOM</name>
<dbReference type="CDD" id="cd05259">
    <property type="entry name" value="PCBER_SDR_a"/>
    <property type="match status" value="1"/>
</dbReference>